<evidence type="ECO:0000313" key="3">
    <source>
        <dbReference type="Proteomes" id="UP000824073"/>
    </source>
</evidence>
<name>A0A9D1LL66_9CLOT</name>
<evidence type="ECO:0000259" key="1">
    <source>
        <dbReference type="Pfam" id="PF13290"/>
    </source>
</evidence>
<organism evidence="2 3">
    <name type="scientific">Candidatus Ventrousia excrementavium</name>
    <dbReference type="NCBI Taxonomy" id="2840961"/>
    <lineage>
        <taxon>Bacteria</taxon>
        <taxon>Bacillati</taxon>
        <taxon>Bacillota</taxon>
        <taxon>Clostridia</taxon>
        <taxon>Eubacteriales</taxon>
        <taxon>Clostridiaceae</taxon>
        <taxon>Clostridiaceae incertae sedis</taxon>
        <taxon>Candidatus Ventrousia</taxon>
    </lineage>
</organism>
<protein>
    <submittedName>
        <fullName evidence="2">Chitobiase/beta-hexosaminidase C-terminal domain-containing protein</fullName>
    </submittedName>
</protein>
<sequence>MAINLAGKYEKKIAERFTRSSFVAPNVSDDYSFEGVRSVSIYTPQTVGINDYVREGLNRFGTPGEMQDEVQVLTLSQDKGFSITIDRGNNSDQMMVKNAGRMLNMQIAERVVPFMDQYALNAFAHQAGQIVGVSEPTKSTIVGMIFDGAYALDNALAPDEGRVLYLPACYYNMVRLSSEFQGVDTLADRALEKGCVGTIADMKCIKVPDRYFPDGVYFIIAYRGSVIFPCKLKTARILTDVQGIDGAVLEGRNYFDAFVIGAKADGVYVAAASDKIAAVPAVSVSDGSASVSSTTTGATILFTTDGSDPRYSKSAQTYTAAVPLESGQALRAYAKKDGMLPSGVGEGTAE</sequence>
<dbReference type="Pfam" id="PF13290">
    <property type="entry name" value="CHB_HEX_C_1"/>
    <property type="match status" value="1"/>
</dbReference>
<comment type="caution">
    <text evidence="2">The sequence shown here is derived from an EMBL/GenBank/DDBJ whole genome shotgun (WGS) entry which is preliminary data.</text>
</comment>
<reference evidence="2" key="2">
    <citation type="journal article" date="2021" name="PeerJ">
        <title>Extensive microbial diversity within the chicken gut microbiome revealed by metagenomics and culture.</title>
        <authorList>
            <person name="Gilroy R."/>
            <person name="Ravi A."/>
            <person name="Getino M."/>
            <person name="Pursley I."/>
            <person name="Horton D.L."/>
            <person name="Alikhan N.F."/>
            <person name="Baker D."/>
            <person name="Gharbi K."/>
            <person name="Hall N."/>
            <person name="Watson M."/>
            <person name="Adriaenssens E.M."/>
            <person name="Foster-Nyarko E."/>
            <person name="Jarju S."/>
            <person name="Secka A."/>
            <person name="Antonio M."/>
            <person name="Oren A."/>
            <person name="Chaudhuri R.R."/>
            <person name="La Ragione R."/>
            <person name="Hildebrand F."/>
            <person name="Pallen M.J."/>
        </authorList>
    </citation>
    <scope>NUCLEOTIDE SEQUENCE</scope>
    <source>
        <strain evidence="2">CHK191-8634</strain>
    </source>
</reference>
<dbReference type="InterPro" id="IPR059177">
    <property type="entry name" value="GH29D-like_dom"/>
</dbReference>
<evidence type="ECO:0000313" key="2">
    <source>
        <dbReference type="EMBL" id="HIU43780.1"/>
    </source>
</evidence>
<dbReference type="EMBL" id="DVMR01000046">
    <property type="protein sequence ID" value="HIU43780.1"/>
    <property type="molecule type" value="Genomic_DNA"/>
</dbReference>
<reference evidence="2" key="1">
    <citation type="submission" date="2020-10" db="EMBL/GenBank/DDBJ databases">
        <authorList>
            <person name="Gilroy R."/>
        </authorList>
    </citation>
    <scope>NUCLEOTIDE SEQUENCE</scope>
    <source>
        <strain evidence="2">CHK191-8634</strain>
    </source>
</reference>
<proteinExistence type="predicted"/>
<feature type="domain" description="GH29D-like beta-sandwich" evidence="1">
    <location>
        <begin position="286"/>
        <end position="344"/>
    </location>
</feature>
<gene>
    <name evidence="2" type="ORF">IAB67_05725</name>
</gene>
<accession>A0A9D1LL66</accession>
<dbReference type="Proteomes" id="UP000824073">
    <property type="component" value="Unassembled WGS sequence"/>
</dbReference>
<dbReference type="AlphaFoldDB" id="A0A9D1LL66"/>